<name>A0A173LLM7_9ACTN</name>
<keyword evidence="9" id="KW-1185">Reference proteome</keyword>
<feature type="binding site" evidence="5">
    <location>
        <position position="37"/>
    </location>
    <ligand>
        <name>NAD(+)</name>
        <dbReference type="ChEBI" id="CHEBI:57540"/>
    </ligand>
</feature>
<evidence type="ECO:0000256" key="5">
    <source>
        <dbReference type="PIRSR" id="PIRSR000105-2"/>
    </source>
</evidence>
<feature type="site" description="Important for catalytic activity" evidence="4">
    <location>
        <position position="145"/>
    </location>
</feature>
<reference evidence="8 9" key="1">
    <citation type="submission" date="2016-06" db="EMBL/GenBank/DDBJ databases">
        <title>Complete genome sequence of a saline-alkali tolerant type strain Dietzia timorensis ID05-A0528T.</title>
        <authorList>
            <person name="Wu X."/>
        </authorList>
    </citation>
    <scope>NUCLEOTIDE SEQUENCE [LARGE SCALE GENOMIC DNA]</scope>
    <source>
        <strain evidence="8 9">ID05-A0528</strain>
    </source>
</reference>
<feature type="domain" description="3-hydroxyacyl-CoA dehydrogenase C-terminal" evidence="6">
    <location>
        <begin position="192"/>
        <end position="288"/>
    </location>
</feature>
<evidence type="ECO:0000256" key="1">
    <source>
        <dbReference type="ARBA" id="ARBA00005086"/>
    </source>
</evidence>
<feature type="binding site" evidence="5">
    <location>
        <position position="280"/>
    </location>
    <ligand>
        <name>NAD(+)</name>
        <dbReference type="ChEBI" id="CHEBI:57540"/>
    </ligand>
</feature>
<comment type="similarity">
    <text evidence="2">Belongs to the 3-hydroxyacyl-CoA dehydrogenase family.</text>
</comment>
<dbReference type="PANTHER" id="PTHR48075:SF5">
    <property type="entry name" value="3-HYDROXYBUTYRYL-COA DEHYDROGENASE"/>
    <property type="match status" value="1"/>
</dbReference>
<dbReference type="InterPro" id="IPR036291">
    <property type="entry name" value="NAD(P)-bd_dom_sf"/>
</dbReference>
<dbReference type="AlphaFoldDB" id="A0A173LLM7"/>
<comment type="pathway">
    <text evidence="1">Lipid metabolism; butanoate metabolism.</text>
</comment>
<dbReference type="Gene3D" id="3.40.50.720">
    <property type="entry name" value="NAD(P)-binding Rossmann-like Domain"/>
    <property type="match status" value="1"/>
</dbReference>
<dbReference type="KEGG" id="dtm:BJL86_0688"/>
<dbReference type="PIRSF" id="PIRSF000105">
    <property type="entry name" value="HCDH"/>
    <property type="match status" value="1"/>
</dbReference>
<dbReference type="Pfam" id="PF02737">
    <property type="entry name" value="3HCDH_N"/>
    <property type="match status" value="1"/>
</dbReference>
<evidence type="ECO:0000259" key="7">
    <source>
        <dbReference type="Pfam" id="PF02737"/>
    </source>
</evidence>
<evidence type="ECO:0000259" key="6">
    <source>
        <dbReference type="Pfam" id="PF00725"/>
    </source>
</evidence>
<dbReference type="InterPro" id="IPR013328">
    <property type="entry name" value="6PGD_dom2"/>
</dbReference>
<dbReference type="Proteomes" id="UP000186104">
    <property type="component" value="Chromosome"/>
</dbReference>
<organism evidence="8 9">
    <name type="scientific">Dietzia timorensis</name>
    <dbReference type="NCBI Taxonomy" id="499555"/>
    <lineage>
        <taxon>Bacteria</taxon>
        <taxon>Bacillati</taxon>
        <taxon>Actinomycetota</taxon>
        <taxon>Actinomycetes</taxon>
        <taxon>Mycobacteriales</taxon>
        <taxon>Dietziaceae</taxon>
        <taxon>Dietzia</taxon>
    </lineage>
</organism>
<feature type="domain" description="3-hydroxyacyl-CoA dehydrogenase NAD binding" evidence="7">
    <location>
        <begin position="10"/>
        <end position="189"/>
    </location>
</feature>
<dbReference type="SUPFAM" id="SSF51735">
    <property type="entry name" value="NAD(P)-binding Rossmann-fold domains"/>
    <property type="match status" value="1"/>
</dbReference>
<dbReference type="InterPro" id="IPR006176">
    <property type="entry name" value="3-OHacyl-CoA_DH_NAD-bd"/>
</dbReference>
<dbReference type="InterPro" id="IPR006108">
    <property type="entry name" value="3HC_DH_C"/>
</dbReference>
<dbReference type="PANTHER" id="PTHR48075">
    <property type="entry name" value="3-HYDROXYACYL-COA DEHYDROGENASE FAMILY PROTEIN"/>
    <property type="match status" value="1"/>
</dbReference>
<accession>A0A173LLM7</accession>
<evidence type="ECO:0000256" key="4">
    <source>
        <dbReference type="PIRSR" id="PIRSR000105-1"/>
    </source>
</evidence>
<feature type="binding site" evidence="5">
    <location>
        <position position="97"/>
    </location>
    <ligand>
        <name>NAD(+)</name>
        <dbReference type="ChEBI" id="CHEBI:57540"/>
    </ligand>
</feature>
<evidence type="ECO:0000256" key="3">
    <source>
        <dbReference type="ARBA" id="ARBA00023002"/>
    </source>
</evidence>
<dbReference type="EMBL" id="CP015961">
    <property type="protein sequence ID" value="ANI91490.1"/>
    <property type="molecule type" value="Genomic_DNA"/>
</dbReference>
<dbReference type="Gene3D" id="1.10.1040.10">
    <property type="entry name" value="N-(1-d-carboxylethyl)-l-norvaline Dehydrogenase, domain 2"/>
    <property type="match status" value="1"/>
</dbReference>
<evidence type="ECO:0000313" key="9">
    <source>
        <dbReference type="Proteomes" id="UP000186104"/>
    </source>
</evidence>
<protein>
    <submittedName>
        <fullName evidence="8">Putative 3-hydroxyacyl-CoA dehydrogenase F54C8.1</fullName>
    </submittedName>
</protein>
<gene>
    <name evidence="8" type="ORF">BJL86_0688</name>
</gene>
<evidence type="ECO:0000256" key="2">
    <source>
        <dbReference type="ARBA" id="ARBA00009463"/>
    </source>
</evidence>
<sequence>MSDQRSIDSVLVVGAGAMGSQIAMVCALSGYDVVLNDISGEALDRAVASLRSRMQRKIDKGTASPAEIDSAFARLRTTDVLEEESCEVDLVIEAAIEKLDVKRELFATLERLAPADAILASNSSSFVPSAIAARLDARDRFCNIHFFNPALVMRCVEVIRGPETSDDTMAAAIDFVRRIGKEPVQLDKEITGFVANRILDAVRTEAVALYEGGYASFEDIDLACRTALGYPMGPFELMDLTGIDIGYYSRSQRFADSGDPADAPARSVAALVERGDLGRKTGRGWYVYDESGTKAGPNPDA</sequence>
<feature type="binding site" evidence="5">
    <location>
        <position position="102"/>
    </location>
    <ligand>
        <name>NAD(+)</name>
        <dbReference type="ChEBI" id="CHEBI:57540"/>
    </ligand>
</feature>
<dbReference type="InterPro" id="IPR022694">
    <property type="entry name" value="3-OHacyl-CoA_DH"/>
</dbReference>
<evidence type="ECO:0000313" key="8">
    <source>
        <dbReference type="EMBL" id="ANI91490.1"/>
    </source>
</evidence>
<dbReference type="InterPro" id="IPR008927">
    <property type="entry name" value="6-PGluconate_DH-like_C_sf"/>
</dbReference>
<dbReference type="STRING" id="499555.BJL86_0688"/>
<keyword evidence="5" id="KW-0520">NAD</keyword>
<dbReference type="GO" id="GO:0070403">
    <property type="term" value="F:NAD+ binding"/>
    <property type="evidence" value="ECO:0007669"/>
    <property type="project" value="InterPro"/>
</dbReference>
<dbReference type="RefSeq" id="WP_067474593.1">
    <property type="nucleotide sequence ID" value="NZ_CP015961.1"/>
</dbReference>
<dbReference type="FunFam" id="3.40.50.720:FF:000009">
    <property type="entry name" value="Fatty oxidation complex, alpha subunit"/>
    <property type="match status" value="1"/>
</dbReference>
<feature type="binding site" evidence="5">
    <location>
        <position position="124"/>
    </location>
    <ligand>
        <name>NAD(+)</name>
        <dbReference type="ChEBI" id="CHEBI:57540"/>
    </ligand>
</feature>
<dbReference type="GO" id="GO:0008691">
    <property type="term" value="F:3-hydroxybutyryl-CoA dehydrogenase activity"/>
    <property type="evidence" value="ECO:0007669"/>
    <property type="project" value="TreeGrafter"/>
</dbReference>
<proteinExistence type="inferred from homology"/>
<dbReference type="SUPFAM" id="SSF48179">
    <property type="entry name" value="6-phosphogluconate dehydrogenase C-terminal domain-like"/>
    <property type="match status" value="1"/>
</dbReference>
<dbReference type="Pfam" id="PF00725">
    <property type="entry name" value="3HCDH"/>
    <property type="match status" value="1"/>
</dbReference>
<dbReference type="GO" id="GO:0006635">
    <property type="term" value="P:fatty acid beta-oxidation"/>
    <property type="evidence" value="ECO:0007669"/>
    <property type="project" value="TreeGrafter"/>
</dbReference>
<feature type="binding site" evidence="5">
    <location>
        <position position="148"/>
    </location>
    <ligand>
        <name>NAD(+)</name>
        <dbReference type="ChEBI" id="CHEBI:57540"/>
    </ligand>
</feature>
<keyword evidence="3" id="KW-0560">Oxidoreductase</keyword>
<feature type="binding site" evidence="5">
    <location>
        <begin position="14"/>
        <end position="19"/>
    </location>
    <ligand>
        <name>NAD(+)</name>
        <dbReference type="ChEBI" id="CHEBI:57540"/>
    </ligand>
</feature>
<dbReference type="OrthoDB" id="9771883at2"/>